<keyword evidence="16" id="KW-1185">Reference proteome</keyword>
<sequence>MTARLLLLVGLVFASLAAADMNLASTLTNAVAKLAEDVSEEEPQQPTHCFSCTSIDASEIVGGAGVHPGVYLTSILLSTIPVTKRCHDPFLTSEAKQVGVATPMCEDGLCVKINYTDKYSGKVDVLRACLPRSKGVFKQVCTRFASSQAEGTWCVCDDDLCNDSVNPLPSMMAFVGGLIMAVVIRALP</sequence>
<evidence type="ECO:0000256" key="13">
    <source>
        <dbReference type="ARBA" id="ARBA00046769"/>
    </source>
</evidence>
<reference evidence="17" key="1">
    <citation type="submission" date="2022-11" db="UniProtKB">
        <authorList>
            <consortium name="WormBaseParasite"/>
        </authorList>
    </citation>
    <scope>IDENTIFICATION</scope>
</reference>
<evidence type="ECO:0000256" key="1">
    <source>
        <dbReference type="ARBA" id="ARBA00004471"/>
    </source>
</evidence>
<organism evidence="16 17">
    <name type="scientific">Plectus sambesii</name>
    <dbReference type="NCBI Taxonomy" id="2011161"/>
    <lineage>
        <taxon>Eukaryota</taxon>
        <taxon>Metazoa</taxon>
        <taxon>Ecdysozoa</taxon>
        <taxon>Nematoda</taxon>
        <taxon>Chromadorea</taxon>
        <taxon>Plectida</taxon>
        <taxon>Plectina</taxon>
        <taxon>Plectoidea</taxon>
        <taxon>Plectidae</taxon>
        <taxon>Plectus</taxon>
    </lineage>
</organism>
<dbReference type="PANTHER" id="PTHR33562">
    <property type="entry name" value="ATILLA, ISOFORM B-RELATED-RELATED"/>
    <property type="match status" value="1"/>
</dbReference>
<evidence type="ECO:0000313" key="16">
    <source>
        <dbReference type="Proteomes" id="UP000887566"/>
    </source>
</evidence>
<evidence type="ECO:0000256" key="12">
    <source>
        <dbReference type="ARBA" id="ARBA00045788"/>
    </source>
</evidence>
<evidence type="ECO:0000256" key="8">
    <source>
        <dbReference type="ARBA" id="ARBA00031037"/>
    </source>
</evidence>
<feature type="signal peptide" evidence="15">
    <location>
        <begin position="1"/>
        <end position="19"/>
    </location>
</feature>
<dbReference type="PANTHER" id="PTHR33562:SF31">
    <property type="entry name" value="PROTEIN QUIVER"/>
    <property type="match status" value="1"/>
</dbReference>
<evidence type="ECO:0000256" key="6">
    <source>
        <dbReference type="ARBA" id="ARBA00023157"/>
    </source>
</evidence>
<keyword evidence="14" id="KW-1133">Transmembrane helix</keyword>
<evidence type="ECO:0000256" key="3">
    <source>
        <dbReference type="ARBA" id="ARBA00022475"/>
    </source>
</evidence>
<dbReference type="AlphaFoldDB" id="A0A914WY03"/>
<dbReference type="WBParaSite" id="PSAMB.scaffold584size46490.g7255.t1">
    <property type="protein sequence ID" value="PSAMB.scaffold584size46490.g7255.t1"/>
    <property type="gene ID" value="PSAMB.scaffold584size46490.g7255"/>
</dbReference>
<protein>
    <recommendedName>
        <fullName evidence="10">UPAR/Ly6 domain-containing protein qvr</fullName>
    </recommendedName>
    <alternativeName>
        <fullName evidence="11">Protein quiver</fullName>
    </alternativeName>
    <alternativeName>
        <fullName evidence="8">Protein sleepless</fullName>
    </alternativeName>
</protein>
<comment type="function">
    <text evidence="12">Bifunctional regulator of neuronal activity in the mushroom body, and possibly other regions of the brain, that acts as a signaling molecule required for homeostatic regulation of sleep under normal conditions and after sleep deprivation. Reduces neuronal excitability by enhancing Sh/shaker K(+) channel activity; possibly by stabilizing Sh/shaker to increase protein levels, accelerating its activation kinetics, slowing C-type inactivation and enhancing recovery from inactivation. Specifically affects the A-type K(+) current. Antagonizes nicotinic acetylcholine receptors (nAChRs) to reduce synaptic transmission, possibly by preventing their localization to the cell surface. Required for regulation of neuromuscular excitability and plasticity at neuromuscular junctions.</text>
</comment>
<evidence type="ECO:0000256" key="14">
    <source>
        <dbReference type="SAM" id="Phobius"/>
    </source>
</evidence>
<evidence type="ECO:0000256" key="15">
    <source>
        <dbReference type="SAM" id="SignalP"/>
    </source>
</evidence>
<keyword evidence="4 15" id="KW-0732">Signal</keyword>
<dbReference type="GO" id="GO:0030431">
    <property type="term" value="P:sleep"/>
    <property type="evidence" value="ECO:0007669"/>
    <property type="project" value="InterPro"/>
</dbReference>
<dbReference type="GO" id="GO:0048511">
    <property type="term" value="P:rhythmic process"/>
    <property type="evidence" value="ECO:0007669"/>
    <property type="project" value="UniProtKB-KW"/>
</dbReference>
<name>A0A914WY03_9BILA</name>
<proteinExistence type="inferred from homology"/>
<dbReference type="GO" id="GO:0005886">
    <property type="term" value="C:plasma membrane"/>
    <property type="evidence" value="ECO:0007669"/>
    <property type="project" value="UniProtKB-SubCell"/>
</dbReference>
<keyword evidence="6" id="KW-1015">Disulfide bond</keyword>
<comment type="similarity">
    <text evidence="2">Belongs to the quiver family.</text>
</comment>
<keyword evidence="14" id="KW-0812">Transmembrane</keyword>
<evidence type="ECO:0000256" key="5">
    <source>
        <dbReference type="ARBA" id="ARBA00023108"/>
    </source>
</evidence>
<feature type="chain" id="PRO_5036838065" description="UPAR/Ly6 domain-containing protein qvr" evidence="15">
    <location>
        <begin position="20"/>
        <end position="188"/>
    </location>
</feature>
<evidence type="ECO:0000256" key="7">
    <source>
        <dbReference type="ARBA" id="ARBA00023180"/>
    </source>
</evidence>
<comment type="subunit">
    <text evidence="13">Interacts (via loop 2 of the three-fingered Ly-6 domain) with Sh/shaker; this interaction may stabilize both components of the complex and may be required for targeting or retention of Sh/shaker to neural cell projections. Interacts (via loop 2 of the three-fingered Ly-6 domain) with nAChRalpha3 and potentially other nicotinic acetylcholine receptors; this interaction is required for antagonism of nicotinic acetylcholine receptors.</text>
</comment>
<dbReference type="InterPro" id="IPR031424">
    <property type="entry name" value="QVR-like"/>
</dbReference>
<comment type="subcellular location">
    <subcellularLocation>
        <location evidence="1">Cell membrane</location>
        <topology evidence="1">Lipid-anchor</topology>
        <topology evidence="1">GPI-anchor</topology>
        <orientation evidence="1">Extracellular side</orientation>
    </subcellularLocation>
    <subcellularLocation>
        <location evidence="9">Membrane raft</location>
        <topology evidence="9">Lipid-anchor</topology>
        <topology evidence="9">GPI-anchor</topology>
        <orientation evidence="9">Extracellular side</orientation>
    </subcellularLocation>
</comment>
<keyword evidence="5" id="KW-0090">Biological rhythms</keyword>
<evidence type="ECO:0000256" key="11">
    <source>
        <dbReference type="ARBA" id="ARBA00044561"/>
    </source>
</evidence>
<evidence type="ECO:0000256" key="10">
    <source>
        <dbReference type="ARBA" id="ARBA00044524"/>
    </source>
</evidence>
<evidence type="ECO:0000256" key="4">
    <source>
        <dbReference type="ARBA" id="ARBA00022729"/>
    </source>
</evidence>
<dbReference type="Proteomes" id="UP000887566">
    <property type="component" value="Unplaced"/>
</dbReference>
<evidence type="ECO:0000256" key="9">
    <source>
        <dbReference type="ARBA" id="ARBA00044499"/>
    </source>
</evidence>
<dbReference type="Pfam" id="PF17064">
    <property type="entry name" value="QVR"/>
    <property type="match status" value="1"/>
</dbReference>
<dbReference type="InterPro" id="IPR050975">
    <property type="entry name" value="Sleep_regulator"/>
</dbReference>
<keyword evidence="3" id="KW-1003">Cell membrane</keyword>
<dbReference type="GO" id="GO:0045121">
    <property type="term" value="C:membrane raft"/>
    <property type="evidence" value="ECO:0007669"/>
    <property type="project" value="UniProtKB-SubCell"/>
</dbReference>
<keyword evidence="14" id="KW-0472">Membrane</keyword>
<accession>A0A914WY03</accession>
<dbReference type="GO" id="GO:0032222">
    <property type="term" value="P:regulation of synaptic transmission, cholinergic"/>
    <property type="evidence" value="ECO:0007669"/>
    <property type="project" value="InterPro"/>
</dbReference>
<feature type="transmembrane region" description="Helical" evidence="14">
    <location>
        <begin position="168"/>
        <end position="187"/>
    </location>
</feature>
<evidence type="ECO:0000313" key="17">
    <source>
        <dbReference type="WBParaSite" id="PSAMB.scaffold584size46490.g7255.t1"/>
    </source>
</evidence>
<keyword evidence="7" id="KW-0325">Glycoprotein</keyword>
<evidence type="ECO:0000256" key="2">
    <source>
        <dbReference type="ARBA" id="ARBA00010522"/>
    </source>
</evidence>